<keyword evidence="3" id="KW-0670">Pyruvate</keyword>
<dbReference type="InterPro" id="IPR052198">
    <property type="entry name" value="IorB_Oxidoreductase"/>
</dbReference>
<accession>A0A1T5A2Q2</accession>
<dbReference type="Proteomes" id="UP000243406">
    <property type="component" value="Unassembled WGS sequence"/>
</dbReference>
<feature type="domain" description="Pyruvate/ketoisovalerate oxidoreductase catalytic" evidence="2">
    <location>
        <begin position="12"/>
        <end position="189"/>
    </location>
</feature>
<keyword evidence="1" id="KW-0560">Oxidoreductase</keyword>
<dbReference type="PANTHER" id="PTHR43854">
    <property type="entry name" value="INDOLEPYRUVATE OXIDOREDUCTASE SUBUNIT IORB"/>
    <property type="match status" value="1"/>
</dbReference>
<dbReference type="PANTHER" id="PTHR43854:SF1">
    <property type="entry name" value="INDOLEPYRUVATE OXIDOREDUCTASE SUBUNIT IORB"/>
    <property type="match status" value="1"/>
</dbReference>
<dbReference type="SUPFAM" id="SSF53323">
    <property type="entry name" value="Pyruvate-ferredoxin oxidoreductase, PFOR, domain III"/>
    <property type="match status" value="1"/>
</dbReference>
<reference evidence="4" key="1">
    <citation type="submission" date="2017-02" db="EMBL/GenBank/DDBJ databases">
        <authorList>
            <person name="Varghese N."/>
            <person name="Submissions S."/>
        </authorList>
    </citation>
    <scope>NUCLEOTIDE SEQUENCE [LARGE SCALE GENOMIC DNA]</scope>
    <source>
        <strain evidence="4">ATCC 35199</strain>
    </source>
</reference>
<evidence type="ECO:0000256" key="1">
    <source>
        <dbReference type="ARBA" id="ARBA00023002"/>
    </source>
</evidence>
<organism evidence="3 4">
    <name type="scientific">Acetoanaerobium noterae</name>
    <dbReference type="NCBI Taxonomy" id="745369"/>
    <lineage>
        <taxon>Bacteria</taxon>
        <taxon>Bacillati</taxon>
        <taxon>Bacillota</taxon>
        <taxon>Clostridia</taxon>
        <taxon>Peptostreptococcales</taxon>
        <taxon>Filifactoraceae</taxon>
        <taxon>Acetoanaerobium</taxon>
    </lineage>
</organism>
<dbReference type="EMBL" id="FUYN01000001">
    <property type="protein sequence ID" value="SKB29262.1"/>
    <property type="molecule type" value="Genomic_DNA"/>
</dbReference>
<dbReference type="GO" id="GO:0016903">
    <property type="term" value="F:oxidoreductase activity, acting on the aldehyde or oxo group of donors"/>
    <property type="evidence" value="ECO:0007669"/>
    <property type="project" value="InterPro"/>
</dbReference>
<dbReference type="AlphaFoldDB" id="A0A1T5A2Q2"/>
<dbReference type="Pfam" id="PF01558">
    <property type="entry name" value="POR"/>
    <property type="match status" value="1"/>
</dbReference>
<protein>
    <submittedName>
        <fullName evidence="3">Indolepyruvate ferredoxin oxidoreductase beta subunit</fullName>
    </submittedName>
</protein>
<dbReference type="Gene3D" id="3.40.920.10">
    <property type="entry name" value="Pyruvate-ferredoxin oxidoreductase, PFOR, domain III"/>
    <property type="match status" value="1"/>
</dbReference>
<dbReference type="InterPro" id="IPR002869">
    <property type="entry name" value="Pyrv_flavodox_OxRed_cen"/>
</dbReference>
<dbReference type="InterPro" id="IPR019752">
    <property type="entry name" value="Pyrv/ketoisovalerate_OxRed_cat"/>
</dbReference>
<evidence type="ECO:0000313" key="3">
    <source>
        <dbReference type="EMBL" id="SKB29262.1"/>
    </source>
</evidence>
<keyword evidence="4" id="KW-1185">Reference proteome</keyword>
<evidence type="ECO:0000259" key="2">
    <source>
        <dbReference type="Pfam" id="PF01558"/>
    </source>
</evidence>
<proteinExistence type="predicted"/>
<dbReference type="RefSeq" id="WP_079588655.1">
    <property type="nucleotide sequence ID" value="NZ_DAMBHZ010000004.1"/>
</dbReference>
<name>A0A1T5A2Q2_9FIRM</name>
<gene>
    <name evidence="3" type="ORF">SAMN02745120_0703</name>
</gene>
<sequence length="194" mass="21513">MKNKNLILAGVGGQGLVLTTQIISQAAFLSGLDVKTNDVIGLSQRGGTIWGSVKMGEKIHSPNIAPGDADILIAFEKLESKRWKHMLKQKDSIAIINEYEIAPTLVQQGDKEYPEDVLENMKQKSEVISLDATATGAKMGNPAIANILLLGIAARYMDISVETWFKTFEQYLPAKFVELNKKAFMYGYEQEYLK</sequence>
<dbReference type="OrthoDB" id="9789125at2"/>
<evidence type="ECO:0000313" key="4">
    <source>
        <dbReference type="Proteomes" id="UP000243406"/>
    </source>
</evidence>